<dbReference type="SUPFAM" id="SSF110849">
    <property type="entry name" value="ParB/Sulfiredoxin"/>
    <property type="match status" value="1"/>
</dbReference>
<proteinExistence type="predicted"/>
<dbReference type="BioCyc" id="IAGG583356:GHAH-1769-MONOMER"/>
<dbReference type="KEGG" id="iag:Igag_1782"/>
<keyword evidence="3" id="KW-1185">Reference proteome</keyword>
<dbReference type="Proteomes" id="UP000001304">
    <property type="component" value="Chromosome"/>
</dbReference>
<dbReference type="InterPro" id="IPR036086">
    <property type="entry name" value="ParB/Sulfiredoxin_sf"/>
</dbReference>
<reference evidence="2 3" key="1">
    <citation type="journal article" date="2010" name="Stand. Genomic Sci.">
        <title>Complete genome sequence of Ignisphaera aggregans type strain (AQ1.S1).</title>
        <authorList>
            <person name="Goker M."/>
            <person name="Held B."/>
            <person name="Lapidus A."/>
            <person name="Nolan M."/>
            <person name="Spring S."/>
            <person name="Yasawong M."/>
            <person name="Lucas S."/>
            <person name="Glavina Del Rio T."/>
            <person name="Tice H."/>
            <person name="Cheng J.F."/>
            <person name="Goodwin L."/>
            <person name="Tapia R."/>
            <person name="Pitluck S."/>
            <person name="Liolios K."/>
            <person name="Ivanova N."/>
            <person name="Mavromatis K."/>
            <person name="Mikhailova N."/>
            <person name="Pati A."/>
            <person name="Chen A."/>
            <person name="Palaniappan K."/>
            <person name="Brambilla E."/>
            <person name="Land M."/>
            <person name="Hauser L."/>
            <person name="Chang Y.J."/>
            <person name="Jeffries C.D."/>
            <person name="Brettin T."/>
            <person name="Detter J.C."/>
            <person name="Han C."/>
            <person name="Rohde M."/>
            <person name="Sikorski J."/>
            <person name="Woyke T."/>
            <person name="Bristow J."/>
            <person name="Eisen J.A."/>
            <person name="Markowitz V."/>
            <person name="Hugenholtz P."/>
            <person name="Kyrpides N.C."/>
            <person name="Klenk H.P."/>
        </authorList>
    </citation>
    <scope>NUCLEOTIDE SEQUENCE [LARGE SCALE GENOMIC DNA]</scope>
    <source>
        <strain evidence="3">DSM 17230 / JCM 13409 / AQ1.S1</strain>
    </source>
</reference>
<sequence length="137" mass="16316">MLSNLRNSFWQIDVVDISELKPHEETYIEHVYRLLRDILDKGYIERPILVDINSMTILDGHHRVVALKYLNRRRIPVVLIDYLDDNVVKVYSWRSGYMVTKYDVLYRAKRGLLYPPKTSRHVTSFEIPRIDIDISLL</sequence>
<name>E0SSJ4_IGNAA</name>
<organism evidence="2 3">
    <name type="scientific">Ignisphaera aggregans (strain DSM 17230 / JCM 13409 / AQ1.S1)</name>
    <dbReference type="NCBI Taxonomy" id="583356"/>
    <lineage>
        <taxon>Archaea</taxon>
        <taxon>Thermoproteota</taxon>
        <taxon>Thermoprotei</taxon>
        <taxon>Desulfurococcales</taxon>
        <taxon>Desulfurococcaceae</taxon>
        <taxon>Ignisphaera</taxon>
    </lineage>
</organism>
<dbReference type="CDD" id="cd16400">
    <property type="entry name" value="ParB_Srx_like_nuclease"/>
    <property type="match status" value="1"/>
</dbReference>
<evidence type="ECO:0000313" key="2">
    <source>
        <dbReference type="EMBL" id="ADM28579.1"/>
    </source>
</evidence>
<dbReference type="AlphaFoldDB" id="E0SSJ4"/>
<evidence type="ECO:0000313" key="3">
    <source>
        <dbReference type="Proteomes" id="UP000001304"/>
    </source>
</evidence>
<feature type="domain" description="ParB-like N-terminal" evidence="1">
    <location>
        <begin position="15"/>
        <end position="96"/>
    </location>
</feature>
<evidence type="ECO:0000259" key="1">
    <source>
        <dbReference type="SMART" id="SM00470"/>
    </source>
</evidence>
<dbReference type="EMBL" id="CP002098">
    <property type="protein sequence ID" value="ADM28579.1"/>
    <property type="molecule type" value="Genomic_DNA"/>
</dbReference>
<dbReference type="HOGENOM" id="CLU_134838_0_0_2"/>
<protein>
    <submittedName>
        <fullName evidence="2">ParB domain protein nuclease</fullName>
    </submittedName>
</protein>
<dbReference type="STRING" id="583356.Igag_1782"/>
<dbReference type="SMART" id="SM00470">
    <property type="entry name" value="ParB"/>
    <property type="match status" value="1"/>
</dbReference>
<gene>
    <name evidence="2" type="ordered locus">Igag_1782</name>
</gene>
<dbReference type="Gene3D" id="3.90.1530.10">
    <property type="entry name" value="Conserved hypothetical protein from pyrococcus furiosus pfu- 392566-001, ParB domain"/>
    <property type="match status" value="1"/>
</dbReference>
<dbReference type="InterPro" id="IPR003115">
    <property type="entry name" value="ParB_N"/>
</dbReference>
<accession>E0SSJ4</accession>